<dbReference type="RefSeq" id="WP_258384716.1">
    <property type="nucleotide sequence ID" value="NZ_CP091430.1"/>
</dbReference>
<name>A0ABY5S563_9BACL</name>
<organism evidence="1 2">
    <name type="scientific">Paenibacillus spongiae</name>
    <dbReference type="NCBI Taxonomy" id="2909671"/>
    <lineage>
        <taxon>Bacteria</taxon>
        <taxon>Bacillati</taxon>
        <taxon>Bacillota</taxon>
        <taxon>Bacilli</taxon>
        <taxon>Bacillales</taxon>
        <taxon>Paenibacillaceae</taxon>
        <taxon>Paenibacillus</taxon>
    </lineage>
</organism>
<dbReference type="CDD" id="cd00761">
    <property type="entry name" value="Glyco_tranf_GTA_type"/>
    <property type="match status" value="1"/>
</dbReference>
<protein>
    <submittedName>
        <fullName evidence="1">Glycosyltransferase family 2 protein</fullName>
    </submittedName>
</protein>
<accession>A0ABY5S563</accession>
<keyword evidence="2" id="KW-1185">Reference proteome</keyword>
<dbReference type="SUPFAM" id="SSF53448">
    <property type="entry name" value="Nucleotide-diphospho-sugar transferases"/>
    <property type="match status" value="1"/>
</dbReference>
<gene>
    <name evidence="1" type="ORF">L1F29_24730</name>
</gene>
<evidence type="ECO:0000313" key="2">
    <source>
        <dbReference type="Proteomes" id="UP001057877"/>
    </source>
</evidence>
<sequence>MDNKKISQPVSAIKQQLQTEDMFNGAEHPPKNEKHPIEVAFAISLKSKLVSRDWEKVQDNLAKTLRSILRNTDQNFRIVIAGHEKPKIEEMKHKRVTWLSVDFPPPKNSNGFSGDKMRKRKAIGVYLRKIKFSGYFMPLDADDWVHYRFVEYIRSQPRSDAFVLRRGLMINLVNKEVWLRRDRFFIGCGSSAVIYMSNEDFPRSSRKEDVRNKFFHMVLKAHTRVIQHLEERNKQYVMIDFPFITWVLAHGDNNSMIKGKKDNGVSASNYGTTGEELKKWIYDYYKVKAK</sequence>
<proteinExistence type="predicted"/>
<dbReference type="EMBL" id="CP091430">
    <property type="protein sequence ID" value="UVI28628.1"/>
    <property type="molecule type" value="Genomic_DNA"/>
</dbReference>
<dbReference type="InterPro" id="IPR029044">
    <property type="entry name" value="Nucleotide-diphossugar_trans"/>
</dbReference>
<reference evidence="1" key="1">
    <citation type="submission" date="2022-01" db="EMBL/GenBank/DDBJ databases">
        <title>Paenibacillus spongiae sp. nov., isolated from marine sponge.</title>
        <authorList>
            <person name="Li Z."/>
            <person name="Zhang M."/>
        </authorList>
    </citation>
    <scope>NUCLEOTIDE SEQUENCE</scope>
    <source>
        <strain evidence="1">PHS-Z3</strain>
    </source>
</reference>
<evidence type="ECO:0000313" key="1">
    <source>
        <dbReference type="EMBL" id="UVI28628.1"/>
    </source>
</evidence>
<dbReference type="Proteomes" id="UP001057877">
    <property type="component" value="Chromosome"/>
</dbReference>